<feature type="region of interest" description="Disordered" evidence="1">
    <location>
        <begin position="661"/>
        <end position="972"/>
    </location>
</feature>
<dbReference type="InterPro" id="IPR003169">
    <property type="entry name" value="GYF"/>
</dbReference>
<dbReference type="Gene3D" id="3.30.1490.40">
    <property type="match status" value="1"/>
</dbReference>
<feature type="region of interest" description="Disordered" evidence="1">
    <location>
        <begin position="515"/>
        <end position="558"/>
    </location>
</feature>
<feature type="compositionally biased region" description="Basic and acidic residues" evidence="1">
    <location>
        <begin position="174"/>
        <end position="189"/>
    </location>
</feature>
<feature type="compositionally biased region" description="Basic and acidic residues" evidence="1">
    <location>
        <begin position="1040"/>
        <end position="1052"/>
    </location>
</feature>
<feature type="domain" description="GYF" evidence="2">
    <location>
        <begin position="448"/>
        <end position="501"/>
    </location>
</feature>
<feature type="compositionally biased region" description="Low complexity" evidence="1">
    <location>
        <begin position="714"/>
        <end position="723"/>
    </location>
</feature>
<dbReference type="SUPFAM" id="SSF55277">
    <property type="entry name" value="GYF domain"/>
    <property type="match status" value="1"/>
</dbReference>
<reference evidence="3 4" key="1">
    <citation type="submission" date="2024-03" db="EMBL/GenBank/DDBJ databases">
        <title>Complete genome sequence of the green alga Chloropicon roscoffensis RCC1871.</title>
        <authorList>
            <person name="Lemieux C."/>
            <person name="Pombert J.-F."/>
            <person name="Otis C."/>
            <person name="Turmel M."/>
        </authorList>
    </citation>
    <scope>NUCLEOTIDE SEQUENCE [LARGE SCALE GENOMIC DNA]</scope>
    <source>
        <strain evidence="3 4">RCC1871</strain>
    </source>
</reference>
<feature type="compositionally biased region" description="Basic and acidic residues" evidence="1">
    <location>
        <begin position="704"/>
        <end position="713"/>
    </location>
</feature>
<feature type="compositionally biased region" description="Basic and acidic residues" evidence="1">
    <location>
        <begin position="1"/>
        <end position="10"/>
    </location>
</feature>
<keyword evidence="4" id="KW-1185">Reference proteome</keyword>
<feature type="compositionally biased region" description="Low complexity" evidence="1">
    <location>
        <begin position="908"/>
        <end position="961"/>
    </location>
</feature>
<feature type="compositionally biased region" description="Basic and acidic residues" evidence="1">
    <location>
        <begin position="225"/>
        <end position="236"/>
    </location>
</feature>
<name>A0AAX4NZP4_9CHLO</name>
<feature type="region of interest" description="Disordered" evidence="1">
    <location>
        <begin position="1"/>
        <end position="34"/>
    </location>
</feature>
<feature type="region of interest" description="Disordered" evidence="1">
    <location>
        <begin position="46"/>
        <end position="288"/>
    </location>
</feature>
<feature type="region of interest" description="Disordered" evidence="1">
    <location>
        <begin position="412"/>
        <end position="459"/>
    </location>
</feature>
<dbReference type="InterPro" id="IPR035445">
    <property type="entry name" value="GYF-like_dom_sf"/>
</dbReference>
<feature type="compositionally biased region" description="Polar residues" evidence="1">
    <location>
        <begin position="192"/>
        <end position="213"/>
    </location>
</feature>
<feature type="compositionally biased region" description="Low complexity" evidence="1">
    <location>
        <begin position="55"/>
        <end position="76"/>
    </location>
</feature>
<organism evidence="3 4">
    <name type="scientific">Chloropicon roscoffensis</name>
    <dbReference type="NCBI Taxonomy" id="1461544"/>
    <lineage>
        <taxon>Eukaryota</taxon>
        <taxon>Viridiplantae</taxon>
        <taxon>Chlorophyta</taxon>
        <taxon>Chloropicophyceae</taxon>
        <taxon>Chloropicales</taxon>
        <taxon>Chloropicaceae</taxon>
        <taxon>Chloropicon</taxon>
    </lineage>
</organism>
<proteinExistence type="predicted"/>
<dbReference type="AlphaFoldDB" id="A0AAX4NZP4"/>
<feature type="compositionally biased region" description="Basic residues" evidence="1">
    <location>
        <begin position="1061"/>
        <end position="1070"/>
    </location>
</feature>
<feature type="region of interest" description="Disordered" evidence="1">
    <location>
        <begin position="1040"/>
        <end position="1070"/>
    </location>
</feature>
<sequence length="1093" mass="117693">MDKGDGKPADDTPLSPQWLSLAPQRSSSLSTQDSLGPVHSALLASDALDSRSDAPSRPSSRSLSTSRSLSSQWGSSNEQRKTSAGNVALPSELLFPGVESYGWGEGKSGRSNDLGWHAKKKQGESSSFEAGGSGSGGLYSPLGTGRTSSLGGRPTGSKPRDISRGWGYQSSAEGRQDGRRRSDHHDGHSGRGSFSGSYGTSQEGYENFKPSSSFDKKGHYLSSSGDRKSERWDRWNSSDGSWRGRGNSHQGTQSSGFSVFSSSPRRGSDHDSYGPARRSSFNASSRTGAVGQGVSATVLLDTNDPATHRYSRAFMHDILNELLGAFTLLPAPEGAKLDDVASCETPQVQQNEEEEEVPEWAKDSSSLPKAGQGAMDFASLGSLELNPDELWKEISVDVDKPEDEGRRSLLRGLMTKPREPVEPPTQAQVQASNGAAPPPAPAQKQQQPDQWMYKDPKGMVQGPFSTSQMLEWYQAKFFPLHLPVAPQSAQAADMAMFQPLSFWLAKWGAQLDPSPVQPAAMGPGPHVGSFGEPAYQSPKQDSMFPPQPPPQQQQQPFVQGMPAQVGQMLGQGMMYGQGGMPGAQMPFQDAMQMPGVGLGVQPVPMEPPKPQQAQPQQHQVYNQFGAAGGPGPQDPPPPMPPMPAMPAMPAGVASLEQIEARMRAEPRISESPPEDLSSAEPPQKFWGDLPESQGPSMTDIMNEETERAREAARAAKPAAAAARRALEPSPEPQPDIISAGKSNWAEQPHQGNAAAKSLAEIQREEEKARAMHKASRQVQGGSVNSWAAKLGGNNAYPEPAMAAAPVQRQDPNPNDGFEAVTARRKKNGKPAAAHKVATVQRVAPAQPQAKSLSTIQAEEMERRRLAQQVARGGAHHSAPQDDDEMFWEMPSEPQQPRHAQRGSGPPLAGAWGAKQQQAVQAASPAGGAAFPSLSSSQGSQPQGRRAQRSGEQQQQQQQASRFNPGNSGAMSEGFTTWCKRQMRDLNGSEDMTLVEFLMSLNSEKEIKEYVEFYLGKTAKTNKFTTEFLFRMEEETKRTLKRDGAEGRFESVDPAKAAPAGKAKKGKKKGKKLDASLLGFNTGIHLYSDSLEVE</sequence>
<dbReference type="Pfam" id="PF02213">
    <property type="entry name" value="GYF"/>
    <property type="match status" value="1"/>
</dbReference>
<dbReference type="Proteomes" id="UP001472866">
    <property type="component" value="Chromosome 02"/>
</dbReference>
<accession>A0AAX4NZP4</accession>
<evidence type="ECO:0000313" key="3">
    <source>
        <dbReference type="EMBL" id="WZN59590.1"/>
    </source>
</evidence>
<evidence type="ECO:0000256" key="1">
    <source>
        <dbReference type="SAM" id="MobiDB-lite"/>
    </source>
</evidence>
<protein>
    <submittedName>
        <fullName evidence="3">GYF domain-containing protein</fullName>
    </submittedName>
</protein>
<dbReference type="EMBL" id="CP151502">
    <property type="protein sequence ID" value="WZN59590.1"/>
    <property type="molecule type" value="Genomic_DNA"/>
</dbReference>
<feature type="compositionally biased region" description="Pro residues" evidence="1">
    <location>
        <begin position="632"/>
        <end position="646"/>
    </location>
</feature>
<feature type="region of interest" description="Disordered" evidence="1">
    <location>
        <begin position="624"/>
        <end position="648"/>
    </location>
</feature>
<dbReference type="PROSITE" id="PS50829">
    <property type="entry name" value="GYF"/>
    <property type="match status" value="1"/>
</dbReference>
<feature type="region of interest" description="Disordered" evidence="1">
    <location>
        <begin position="349"/>
        <end position="373"/>
    </location>
</feature>
<evidence type="ECO:0000313" key="4">
    <source>
        <dbReference type="Proteomes" id="UP001472866"/>
    </source>
</evidence>
<evidence type="ECO:0000259" key="2">
    <source>
        <dbReference type="PROSITE" id="PS50829"/>
    </source>
</evidence>
<dbReference type="PANTHER" id="PTHR47471">
    <property type="entry name" value="GYF DOMAIN-CONTAINING PROTEIN"/>
    <property type="match status" value="1"/>
</dbReference>
<dbReference type="SMART" id="SM00444">
    <property type="entry name" value="GYF"/>
    <property type="match status" value="1"/>
</dbReference>
<gene>
    <name evidence="3" type="ORF">HKI87_02g11160</name>
</gene>
<feature type="compositionally biased region" description="Low complexity" evidence="1">
    <location>
        <begin position="254"/>
        <end position="265"/>
    </location>
</feature>
<dbReference type="PANTHER" id="PTHR47471:SF1">
    <property type="entry name" value="PROTEIN ESSENTIAL FOR POTEXVIRUS ACCUMULATION 1"/>
    <property type="match status" value="1"/>
</dbReference>
<feature type="compositionally biased region" description="Polar residues" evidence="1">
    <location>
        <begin position="14"/>
        <end position="34"/>
    </location>
</feature>
<feature type="compositionally biased region" description="Polar residues" evidence="1">
    <location>
        <begin position="776"/>
        <end position="785"/>
    </location>
</feature>